<dbReference type="eggNOG" id="COG4832">
    <property type="taxonomic scope" value="Bacteria"/>
</dbReference>
<organism evidence="2 3">
    <name type="scientific">Sphaerochaeta globosa (strain ATCC BAA-1886 / DSM 22777 / Buddy)</name>
    <name type="common">Spirochaeta sp. (strain Buddy)</name>
    <dbReference type="NCBI Taxonomy" id="158189"/>
    <lineage>
        <taxon>Bacteria</taxon>
        <taxon>Pseudomonadati</taxon>
        <taxon>Spirochaetota</taxon>
        <taxon>Spirochaetia</taxon>
        <taxon>Spirochaetales</taxon>
        <taxon>Sphaerochaetaceae</taxon>
        <taxon>Sphaerochaeta</taxon>
    </lineage>
</organism>
<dbReference type="Pfam" id="PF06445">
    <property type="entry name" value="GyrI-like"/>
    <property type="match status" value="1"/>
</dbReference>
<dbReference type="InterPro" id="IPR029442">
    <property type="entry name" value="GyrI-like"/>
</dbReference>
<dbReference type="EMBL" id="CP002541">
    <property type="protein sequence ID" value="ADY13622.1"/>
    <property type="molecule type" value="Genomic_DNA"/>
</dbReference>
<name>F0RWJ1_SPHGB</name>
<dbReference type="HOGENOM" id="CLU_083625_0_0_12"/>
<dbReference type="Proteomes" id="UP000008466">
    <property type="component" value="Chromosome"/>
</dbReference>
<feature type="domain" description="GyrI-like small molecule binding" evidence="1">
    <location>
        <begin position="73"/>
        <end position="195"/>
    </location>
</feature>
<dbReference type="AlphaFoldDB" id="F0RWJ1"/>
<evidence type="ECO:0000313" key="2">
    <source>
        <dbReference type="EMBL" id="ADY13622.1"/>
    </source>
</evidence>
<dbReference type="STRING" id="158189.SpiBuddy_1798"/>
<accession>F0RWJ1</accession>
<evidence type="ECO:0000313" key="3">
    <source>
        <dbReference type="Proteomes" id="UP000008466"/>
    </source>
</evidence>
<reference evidence="3" key="1">
    <citation type="submission" date="2011-02" db="EMBL/GenBank/DDBJ databases">
        <title>Complete sequence of Spirochaeta sp. Buddy.</title>
        <authorList>
            <person name="Lucas S."/>
            <person name="Copeland A."/>
            <person name="Lapidus A."/>
            <person name="Cheng J.-F."/>
            <person name="Goodwin L."/>
            <person name="Pitluck S."/>
            <person name="Zeytun A."/>
            <person name="Detter J.C."/>
            <person name="Han C."/>
            <person name="Tapia R."/>
            <person name="Land M."/>
            <person name="Hauser L."/>
            <person name="Kyrpides N."/>
            <person name="Ivanova N."/>
            <person name="Mikhailova N."/>
            <person name="Pagani I."/>
            <person name="Ritalahti K.M."/>
            <person name="Loeffler F.E."/>
            <person name="Woyke T."/>
        </authorList>
    </citation>
    <scope>NUCLEOTIDE SEQUENCE [LARGE SCALE GENOMIC DNA]</scope>
    <source>
        <strain evidence="3">ATCC BAA-1886 / DSM 22777 / Buddy</strain>
    </source>
</reference>
<evidence type="ECO:0000259" key="1">
    <source>
        <dbReference type="Pfam" id="PF06445"/>
    </source>
</evidence>
<dbReference type="SUPFAM" id="SSF55136">
    <property type="entry name" value="Probable bacterial effector-binding domain"/>
    <property type="match status" value="1"/>
</dbReference>
<dbReference type="RefSeq" id="WP_013607471.1">
    <property type="nucleotide sequence ID" value="NC_015152.1"/>
</dbReference>
<protein>
    <recommendedName>
        <fullName evidence="1">GyrI-like small molecule binding domain-containing protein</fullName>
    </recommendedName>
</protein>
<keyword evidence="3" id="KW-1185">Reference proteome</keyword>
<proteinExistence type="predicted"/>
<dbReference type="InterPro" id="IPR011256">
    <property type="entry name" value="Reg_factor_effector_dom_sf"/>
</dbReference>
<dbReference type="KEGG" id="sbu:SpiBuddy_1798"/>
<gene>
    <name evidence="2" type="ordered locus">SpiBuddy_1798</name>
</gene>
<dbReference type="OrthoDB" id="4772335at2"/>
<dbReference type="Gene3D" id="3.20.80.10">
    <property type="entry name" value="Regulatory factor, effector binding domain"/>
    <property type="match status" value="1"/>
</dbReference>
<sequence>MHEYDVKKVHKNLYSPSLEPTLVQVPQQVYCMVEGEGRAQDEAYEVAVKLLFAMSTALQKEFGRHRLYQSFIIAPLECVWSPLQEENRQTWRYSAMIAQPDWLDEQIFLQVRDQVAFTQGLPALDVHLGSLEEGLCVTILHIGSYKDEGRSMESMQAFCDTHSLKRVGTSHREIYLSNPSHTHSSLLNTVLRFPVERI</sequence>